<reference evidence="1 2" key="1">
    <citation type="submission" date="2019-12" db="EMBL/GenBank/DDBJ databases">
        <authorList>
            <person name="Scholz U."/>
            <person name="Mascher M."/>
            <person name="Fiebig A."/>
        </authorList>
    </citation>
    <scope>NUCLEOTIDE SEQUENCE</scope>
</reference>
<dbReference type="InterPro" id="IPR029058">
    <property type="entry name" value="AB_hydrolase_fold"/>
</dbReference>
<proteinExistence type="predicted"/>
<organism evidence="1">
    <name type="scientific">Spirodela intermedia</name>
    <name type="common">Intermediate duckweed</name>
    <dbReference type="NCBI Taxonomy" id="51605"/>
    <lineage>
        <taxon>Eukaryota</taxon>
        <taxon>Viridiplantae</taxon>
        <taxon>Streptophyta</taxon>
        <taxon>Embryophyta</taxon>
        <taxon>Tracheophyta</taxon>
        <taxon>Spermatophyta</taxon>
        <taxon>Magnoliopsida</taxon>
        <taxon>Liliopsida</taxon>
        <taxon>Araceae</taxon>
        <taxon>Lemnoideae</taxon>
        <taxon>Spirodela</taxon>
    </lineage>
</organism>
<keyword evidence="2" id="KW-1185">Reference proteome</keyword>
<dbReference type="Gene3D" id="3.40.50.1820">
    <property type="entry name" value="alpha/beta hydrolase"/>
    <property type="match status" value="1"/>
</dbReference>
<gene>
    <name evidence="1" type="ORF">SI7747_11014602</name>
</gene>
<protein>
    <submittedName>
        <fullName evidence="1">Uncharacterized protein</fullName>
    </submittedName>
</protein>
<dbReference type="EMBL" id="CACRZD030000011">
    <property type="protein sequence ID" value="CAA6668208.1"/>
    <property type="molecule type" value="Genomic_DNA"/>
</dbReference>
<dbReference type="Proteomes" id="UP001189122">
    <property type="component" value="Unassembled WGS sequence"/>
</dbReference>
<evidence type="ECO:0000313" key="2">
    <source>
        <dbReference type="Proteomes" id="UP001189122"/>
    </source>
</evidence>
<name>A0A7I8JDH9_SPIIN</name>
<dbReference type="EMBL" id="LR743598">
    <property type="protein sequence ID" value="CAA2628962.1"/>
    <property type="molecule type" value="Genomic_DNA"/>
</dbReference>
<sequence>MEILPGSLFQPLLFLCFFLLNRFSFFRLCVSCGANISDFVAQKAVKAGSILEPVEGGGTGSDAPFFIRSVPTHSELRLANSYSYDKPMDIMAWRPFLGEEFSLDHPAANPFPPARGPQLKLMSPLDVGSDHCLLGGAVEGECRSPSSRVQGHSPCVFDTEDAAEDTAGRGLCRGHWDTAGSGLCGEHSHLVKKYISIRGHKLSY</sequence>
<accession>A0A7I8JDH9</accession>
<evidence type="ECO:0000313" key="1">
    <source>
        <dbReference type="EMBL" id="CAA2628962.1"/>
    </source>
</evidence>
<dbReference type="AlphaFoldDB" id="A0A7I8JDH9"/>